<evidence type="ECO:0000256" key="3">
    <source>
        <dbReference type="SAM" id="Phobius"/>
    </source>
</evidence>
<dbReference type="GO" id="GO:0005484">
    <property type="term" value="F:SNAP receptor activity"/>
    <property type="evidence" value="ECO:0007669"/>
    <property type="project" value="TreeGrafter"/>
</dbReference>
<dbReference type="EMBL" id="OU898283">
    <property type="protein sequence ID" value="CAG9839634.1"/>
    <property type="molecule type" value="Genomic_DNA"/>
</dbReference>
<feature type="compositionally biased region" description="Acidic residues" evidence="2">
    <location>
        <begin position="267"/>
        <end position="279"/>
    </location>
</feature>
<evidence type="ECO:0000256" key="2">
    <source>
        <dbReference type="SAM" id="MobiDB-lite"/>
    </source>
</evidence>
<keyword evidence="6" id="KW-1185">Reference proteome</keyword>
<dbReference type="Pfam" id="PF26585">
    <property type="entry name" value="STX17_N"/>
    <property type="match status" value="1"/>
</dbReference>
<dbReference type="GO" id="GO:0048278">
    <property type="term" value="P:vesicle docking"/>
    <property type="evidence" value="ECO:0007669"/>
    <property type="project" value="TreeGrafter"/>
</dbReference>
<dbReference type="GO" id="GO:0031201">
    <property type="term" value="C:SNARE complex"/>
    <property type="evidence" value="ECO:0007669"/>
    <property type="project" value="TreeGrafter"/>
</dbReference>
<dbReference type="PANTHER" id="PTHR19957">
    <property type="entry name" value="SYNTAXIN"/>
    <property type="match status" value="1"/>
</dbReference>
<dbReference type="GO" id="GO:0006886">
    <property type="term" value="P:intracellular protein transport"/>
    <property type="evidence" value="ECO:0007669"/>
    <property type="project" value="TreeGrafter"/>
</dbReference>
<dbReference type="PANTHER" id="PTHR19957:SF139">
    <property type="entry name" value="SYNTAXIN-17"/>
    <property type="match status" value="1"/>
</dbReference>
<evidence type="ECO:0000313" key="6">
    <source>
        <dbReference type="Proteomes" id="UP001153709"/>
    </source>
</evidence>
<keyword evidence="3" id="KW-0812">Transmembrane</keyword>
<gene>
    <name evidence="5" type="ORF">DIABBA_LOCUS12381</name>
</gene>
<dbReference type="InterPro" id="IPR059001">
    <property type="entry name" value="STX17_N"/>
</dbReference>
<dbReference type="GO" id="GO:0006906">
    <property type="term" value="P:vesicle fusion"/>
    <property type="evidence" value="ECO:0007669"/>
    <property type="project" value="TreeGrafter"/>
</dbReference>
<sequence length="286" mass="32047">MSVLNSCIIKQPFKIIEVPLAKFSEEIIPHHQNVYEQYKGTIKKLMSASDHAHLKKEIKEKKRNVRQLRDLMYELDTLRTQVEDEDLDKFDMKTLSLRKIILNLISGYSVNQIISSQSSEESEKENAGPFDGASQIQIQENMDELRLKQKTEQMNRVESINKDVEDLHEIYKNLNEMVDNQADLVNQIANDVDSAQENVESGSKELAKAHKLKAVAYPVTGAFLGGMIGGPIGLVAGLKIGGVAAVTCAIAGYTGGRWFKKKNLEEIAQETEPVTEQDTEGDKKDI</sequence>
<feature type="transmembrane region" description="Helical" evidence="3">
    <location>
        <begin position="214"/>
        <end position="234"/>
    </location>
</feature>
<dbReference type="GO" id="GO:0006887">
    <property type="term" value="P:exocytosis"/>
    <property type="evidence" value="ECO:0007669"/>
    <property type="project" value="TreeGrafter"/>
</dbReference>
<dbReference type="PROSITE" id="PS50192">
    <property type="entry name" value="T_SNARE"/>
    <property type="match status" value="1"/>
</dbReference>
<dbReference type="GO" id="GO:0000421">
    <property type="term" value="C:autophagosome membrane"/>
    <property type="evidence" value="ECO:0007669"/>
    <property type="project" value="TreeGrafter"/>
</dbReference>
<keyword evidence="3" id="KW-1133">Transmembrane helix</keyword>
<dbReference type="GO" id="GO:0000149">
    <property type="term" value="F:SNARE binding"/>
    <property type="evidence" value="ECO:0007669"/>
    <property type="project" value="TreeGrafter"/>
</dbReference>
<evidence type="ECO:0000256" key="1">
    <source>
        <dbReference type="SAM" id="Coils"/>
    </source>
</evidence>
<keyword evidence="3" id="KW-0472">Membrane</keyword>
<organism evidence="5 6">
    <name type="scientific">Diabrotica balteata</name>
    <name type="common">Banded cucumber beetle</name>
    <dbReference type="NCBI Taxonomy" id="107213"/>
    <lineage>
        <taxon>Eukaryota</taxon>
        <taxon>Metazoa</taxon>
        <taxon>Ecdysozoa</taxon>
        <taxon>Arthropoda</taxon>
        <taxon>Hexapoda</taxon>
        <taxon>Insecta</taxon>
        <taxon>Pterygota</taxon>
        <taxon>Neoptera</taxon>
        <taxon>Endopterygota</taxon>
        <taxon>Coleoptera</taxon>
        <taxon>Polyphaga</taxon>
        <taxon>Cucujiformia</taxon>
        <taxon>Chrysomeloidea</taxon>
        <taxon>Chrysomelidae</taxon>
        <taxon>Galerucinae</taxon>
        <taxon>Diabroticina</taxon>
        <taxon>Diabroticites</taxon>
        <taxon>Diabrotica</taxon>
    </lineage>
</organism>
<feature type="transmembrane region" description="Helical" evidence="3">
    <location>
        <begin position="240"/>
        <end position="259"/>
    </location>
</feature>
<feature type="region of interest" description="Disordered" evidence="2">
    <location>
        <begin position="267"/>
        <end position="286"/>
    </location>
</feature>
<name>A0A9N9T6C6_DIABA</name>
<dbReference type="GO" id="GO:0012505">
    <property type="term" value="C:endomembrane system"/>
    <property type="evidence" value="ECO:0007669"/>
    <property type="project" value="TreeGrafter"/>
</dbReference>
<reference evidence="5" key="1">
    <citation type="submission" date="2022-01" db="EMBL/GenBank/DDBJ databases">
        <authorList>
            <person name="King R."/>
        </authorList>
    </citation>
    <scope>NUCLEOTIDE SEQUENCE</scope>
</reference>
<evidence type="ECO:0000259" key="4">
    <source>
        <dbReference type="PROSITE" id="PS50192"/>
    </source>
</evidence>
<dbReference type="AlphaFoldDB" id="A0A9N9T6C6"/>
<keyword evidence="1" id="KW-0175">Coiled coil</keyword>
<protein>
    <recommendedName>
        <fullName evidence="4">t-SNARE coiled-coil homology domain-containing protein</fullName>
    </recommendedName>
</protein>
<feature type="domain" description="T-SNARE coiled-coil homology" evidence="4">
    <location>
        <begin position="147"/>
        <end position="209"/>
    </location>
</feature>
<dbReference type="OrthoDB" id="10035606at2759"/>
<accession>A0A9N9T6C6</accession>
<dbReference type="Gene3D" id="1.20.5.110">
    <property type="match status" value="1"/>
</dbReference>
<evidence type="ECO:0000313" key="5">
    <source>
        <dbReference type="EMBL" id="CAG9839634.1"/>
    </source>
</evidence>
<dbReference type="SMART" id="SM00397">
    <property type="entry name" value="t_SNARE"/>
    <property type="match status" value="1"/>
</dbReference>
<dbReference type="InterPro" id="IPR000727">
    <property type="entry name" value="T_SNARE_dom"/>
</dbReference>
<proteinExistence type="predicted"/>
<dbReference type="InterPro" id="IPR045242">
    <property type="entry name" value="Syntaxin"/>
</dbReference>
<dbReference type="GO" id="GO:0005886">
    <property type="term" value="C:plasma membrane"/>
    <property type="evidence" value="ECO:0007669"/>
    <property type="project" value="TreeGrafter"/>
</dbReference>
<dbReference type="Proteomes" id="UP001153709">
    <property type="component" value="Chromosome 8"/>
</dbReference>
<dbReference type="SUPFAM" id="SSF58038">
    <property type="entry name" value="SNARE fusion complex"/>
    <property type="match status" value="1"/>
</dbReference>
<feature type="coiled-coil region" evidence="1">
    <location>
        <begin position="147"/>
        <end position="177"/>
    </location>
</feature>